<accession>A0A1B9I3G9</accession>
<reference evidence="3" key="1">
    <citation type="submission" date="2013-07" db="EMBL/GenBank/DDBJ databases">
        <title>The Genome Sequence of Cryptococcus pinus CBS10737.</title>
        <authorList>
            <consortium name="The Broad Institute Genome Sequencing Platform"/>
            <person name="Cuomo C."/>
            <person name="Litvintseva A."/>
            <person name="Chen Y."/>
            <person name="Heitman J."/>
            <person name="Sun S."/>
            <person name="Springer D."/>
            <person name="Dromer F."/>
            <person name="Young S.K."/>
            <person name="Zeng Q."/>
            <person name="Gargeya S."/>
            <person name="Fitzgerald M."/>
            <person name="Abouelleil A."/>
            <person name="Alvarado L."/>
            <person name="Berlin A.M."/>
            <person name="Chapman S.B."/>
            <person name="Dewar J."/>
            <person name="Goldberg J."/>
            <person name="Griggs A."/>
            <person name="Gujja S."/>
            <person name="Hansen M."/>
            <person name="Howarth C."/>
            <person name="Imamovic A."/>
            <person name="Larimer J."/>
            <person name="McCowan C."/>
            <person name="Murphy C."/>
            <person name="Pearson M."/>
            <person name="Priest M."/>
            <person name="Roberts A."/>
            <person name="Saif S."/>
            <person name="Shea T."/>
            <person name="Sykes S."/>
            <person name="Wortman J."/>
            <person name="Nusbaum C."/>
            <person name="Birren B."/>
        </authorList>
    </citation>
    <scope>NUCLEOTIDE SEQUENCE [LARGE SCALE GENOMIC DNA]</scope>
    <source>
        <strain evidence="3">CBS 10737</strain>
    </source>
</reference>
<name>A0A1B9I3G9_9TREE</name>
<dbReference type="OrthoDB" id="439917at2759"/>
<dbReference type="STRING" id="1296096.A0A1B9I3G9"/>
<evidence type="ECO:0000313" key="3">
    <source>
        <dbReference type="EMBL" id="OCF50074.1"/>
    </source>
</evidence>
<dbReference type="KEGG" id="kpin:30171759"/>
<dbReference type="EMBL" id="CP144525">
    <property type="protein sequence ID" value="WWC71748.1"/>
    <property type="molecule type" value="Genomic_DNA"/>
</dbReference>
<dbReference type="InterPro" id="IPR048661">
    <property type="entry name" value="CPL1-like"/>
</dbReference>
<evidence type="ECO:0000313" key="4">
    <source>
        <dbReference type="EMBL" id="WWC71748.1"/>
    </source>
</evidence>
<dbReference type="GeneID" id="30171759"/>
<reference evidence="3" key="3">
    <citation type="submission" date="2016-07" db="EMBL/GenBank/DDBJ databases">
        <title>Evolution of pathogenesis and genome organization in the Tremellales.</title>
        <authorList>
            <person name="Cuomo C."/>
            <person name="Litvintseva A."/>
            <person name="Heitman J."/>
            <person name="Chen Y."/>
            <person name="Sun S."/>
            <person name="Springer D."/>
            <person name="Dromer F."/>
            <person name="Young S."/>
            <person name="Zeng Q."/>
            <person name="Chapman S."/>
            <person name="Gujja S."/>
            <person name="Saif S."/>
            <person name="Birren B."/>
        </authorList>
    </citation>
    <scope>NUCLEOTIDE SEQUENCE</scope>
    <source>
        <strain evidence="3">CBS 10737</strain>
    </source>
</reference>
<evidence type="ECO:0000313" key="5">
    <source>
        <dbReference type="Proteomes" id="UP000094020"/>
    </source>
</evidence>
<dbReference type="PANTHER" id="PTHR35192:SF2">
    <property type="entry name" value="APPLE DOMAIN-CONTAINING PROTEIN"/>
    <property type="match status" value="1"/>
</dbReference>
<keyword evidence="5" id="KW-1185">Reference proteome</keyword>
<evidence type="ECO:0000259" key="2">
    <source>
        <dbReference type="Pfam" id="PF21671"/>
    </source>
</evidence>
<reference evidence="4" key="4">
    <citation type="submission" date="2024-02" db="EMBL/GenBank/DDBJ databases">
        <title>Comparative genomics of Cryptococcus and Kwoniella reveals pathogenesis evolution and contrasting modes of karyotype evolution via chromosome fusion or intercentromeric recombination.</title>
        <authorList>
            <person name="Coelho M.A."/>
            <person name="David-Palma M."/>
            <person name="Shea T."/>
            <person name="Bowers K."/>
            <person name="McGinley-Smith S."/>
            <person name="Mohammad A.W."/>
            <person name="Gnirke A."/>
            <person name="Yurkov A.M."/>
            <person name="Nowrousian M."/>
            <person name="Sun S."/>
            <person name="Cuomo C.A."/>
            <person name="Heitman J."/>
        </authorList>
    </citation>
    <scope>NUCLEOTIDE SEQUENCE</scope>
    <source>
        <strain evidence="4">CBS 10737</strain>
    </source>
</reference>
<organism evidence="3">
    <name type="scientific">Kwoniella pini CBS 10737</name>
    <dbReference type="NCBI Taxonomy" id="1296096"/>
    <lineage>
        <taxon>Eukaryota</taxon>
        <taxon>Fungi</taxon>
        <taxon>Dikarya</taxon>
        <taxon>Basidiomycota</taxon>
        <taxon>Agaricomycotina</taxon>
        <taxon>Tremellomycetes</taxon>
        <taxon>Tremellales</taxon>
        <taxon>Cryptococcaceae</taxon>
        <taxon>Kwoniella</taxon>
    </lineage>
</organism>
<dbReference type="PANTHER" id="PTHR35192">
    <property type="entry name" value="PROTEIN, PUTATIVE-RELATED"/>
    <property type="match status" value="1"/>
</dbReference>
<dbReference type="InterPro" id="IPR038955">
    <property type="entry name" value="PriA/CPL1_fungi"/>
</dbReference>
<evidence type="ECO:0000256" key="1">
    <source>
        <dbReference type="SAM" id="SignalP"/>
    </source>
</evidence>
<dbReference type="Pfam" id="PF21671">
    <property type="entry name" value="CPL1-like"/>
    <property type="match status" value="1"/>
</dbReference>
<feature type="chain" id="PRO_5008628383" description="Protein CPL1-like domain-containing protein" evidence="1">
    <location>
        <begin position="21"/>
        <end position="319"/>
    </location>
</feature>
<proteinExistence type="predicted"/>
<dbReference type="EMBL" id="KI894010">
    <property type="protein sequence ID" value="OCF50074.1"/>
    <property type="molecule type" value="Genomic_DNA"/>
</dbReference>
<sequence length="319" mass="34639">MLQTILLALGTLVALPTVWSQVTYSSQFATCATSSYVPSGGAQSGAWSSADDCAAYCYNRDTSYIYSAWTSTTSGCSCGTNSFDTDTMAQGNPGGCGSNYEVTITHTTWDFELCTNNYQFTTANIQSHTSDYYSIFSICAPYAGMAIWSTTNDQFYYACGSGYESTGATSTCDYGVNRIYSHPADATVSQLAKRSLAERRRIAEREKRENYWCHKGLTACQLEEDSNSFECVDTQNDLESCGGCLHGAYNPAGNNITVPIGIDCSSIPGVSLGHSTCSSGKCDFDCKKGWEVRGDKCVKAESLKRSVKARRFLRALPSF</sequence>
<feature type="signal peptide" evidence="1">
    <location>
        <begin position="1"/>
        <end position="20"/>
    </location>
</feature>
<dbReference type="AlphaFoldDB" id="A0A1B9I3G9"/>
<dbReference type="RefSeq" id="XP_019011293.1">
    <property type="nucleotide sequence ID" value="XM_019155139.1"/>
</dbReference>
<keyword evidence="1" id="KW-0732">Signal</keyword>
<feature type="domain" description="Protein CPL1-like" evidence="2">
    <location>
        <begin position="229"/>
        <end position="297"/>
    </location>
</feature>
<dbReference type="Proteomes" id="UP000094020">
    <property type="component" value="Chromosome 7"/>
</dbReference>
<reference evidence="4" key="2">
    <citation type="submission" date="2013-07" db="EMBL/GenBank/DDBJ databases">
        <authorList>
            <consortium name="The Broad Institute Genome Sequencing Platform"/>
            <person name="Cuomo C."/>
            <person name="Litvintseva A."/>
            <person name="Chen Y."/>
            <person name="Heitman J."/>
            <person name="Sun S."/>
            <person name="Springer D."/>
            <person name="Dromer F."/>
            <person name="Young S.K."/>
            <person name="Zeng Q."/>
            <person name="Gargeya S."/>
            <person name="Fitzgerald M."/>
            <person name="Abouelleil A."/>
            <person name="Alvarado L."/>
            <person name="Berlin A.M."/>
            <person name="Chapman S.B."/>
            <person name="Dewar J."/>
            <person name="Goldberg J."/>
            <person name="Griggs A."/>
            <person name="Gujja S."/>
            <person name="Hansen M."/>
            <person name="Howarth C."/>
            <person name="Imamovic A."/>
            <person name="Larimer J."/>
            <person name="McCowan C."/>
            <person name="Murphy C."/>
            <person name="Pearson M."/>
            <person name="Priest M."/>
            <person name="Roberts A."/>
            <person name="Saif S."/>
            <person name="Shea T."/>
            <person name="Sykes S."/>
            <person name="Wortman J."/>
            <person name="Nusbaum C."/>
            <person name="Birren B."/>
        </authorList>
    </citation>
    <scope>NUCLEOTIDE SEQUENCE</scope>
    <source>
        <strain evidence="4">CBS 10737</strain>
    </source>
</reference>
<protein>
    <recommendedName>
        <fullName evidence="2">Protein CPL1-like domain-containing protein</fullName>
    </recommendedName>
</protein>
<gene>
    <name evidence="3" type="ORF">I206_03390</name>
    <name evidence="4" type="ORF">I206_105707</name>
</gene>